<protein>
    <recommendedName>
        <fullName evidence="4">Tryptophan 2-monooxygenase</fullName>
        <ecNumber evidence="3">1.13.12.3</ecNumber>
    </recommendedName>
</protein>
<comment type="pathway">
    <text evidence="1">Plant hormone metabolism; auxin biosynthesis.</text>
</comment>
<organism evidence="8 9">
    <name type="scientific">Ancylobacter crimeensis</name>
    <dbReference type="NCBI Taxonomy" id="2579147"/>
    <lineage>
        <taxon>Bacteria</taxon>
        <taxon>Pseudomonadati</taxon>
        <taxon>Pseudomonadota</taxon>
        <taxon>Alphaproteobacteria</taxon>
        <taxon>Hyphomicrobiales</taxon>
        <taxon>Xanthobacteraceae</taxon>
        <taxon>Ancylobacter</taxon>
    </lineage>
</organism>
<dbReference type="Gene3D" id="3.50.50.60">
    <property type="entry name" value="FAD/NAD(P)-binding domain"/>
    <property type="match status" value="1"/>
</dbReference>
<feature type="domain" description="Amine oxidase" evidence="7">
    <location>
        <begin position="165"/>
        <end position="418"/>
    </location>
</feature>
<comment type="caution">
    <text evidence="8">The sequence shown here is derived from an EMBL/GenBank/DDBJ whole genome shotgun (WGS) entry which is preliminary data.</text>
</comment>
<dbReference type="PANTHER" id="PTHR10742:SF410">
    <property type="entry name" value="LYSINE-SPECIFIC HISTONE DEMETHYLASE 2"/>
    <property type="match status" value="1"/>
</dbReference>
<feature type="domain" description="Amine oxidase" evidence="7">
    <location>
        <begin position="15"/>
        <end position="75"/>
    </location>
</feature>
<dbReference type="Pfam" id="PF01593">
    <property type="entry name" value="Amino_oxidase"/>
    <property type="match status" value="2"/>
</dbReference>
<dbReference type="RefSeq" id="WP_247030212.1">
    <property type="nucleotide sequence ID" value="NZ_JALKCH010000010.1"/>
</dbReference>
<evidence type="ECO:0000256" key="3">
    <source>
        <dbReference type="ARBA" id="ARBA00012535"/>
    </source>
</evidence>
<evidence type="ECO:0000313" key="9">
    <source>
        <dbReference type="Proteomes" id="UP001203284"/>
    </source>
</evidence>
<evidence type="ECO:0000313" key="8">
    <source>
        <dbReference type="EMBL" id="MCK0198319.1"/>
    </source>
</evidence>
<dbReference type="PRINTS" id="PR00420">
    <property type="entry name" value="RNGMNOXGNASE"/>
</dbReference>
<evidence type="ECO:0000259" key="7">
    <source>
        <dbReference type="Pfam" id="PF01593"/>
    </source>
</evidence>
<evidence type="ECO:0000256" key="2">
    <source>
        <dbReference type="ARBA" id="ARBA00005833"/>
    </source>
</evidence>
<dbReference type="EMBL" id="JALKCH010000010">
    <property type="protein sequence ID" value="MCK0198319.1"/>
    <property type="molecule type" value="Genomic_DNA"/>
</dbReference>
<accession>A0ABT0DEM0</accession>
<gene>
    <name evidence="8" type="ORF">MWN34_15500</name>
</gene>
<comment type="similarity">
    <text evidence="2">Belongs to the tryptophan 2-monooxygenase family.</text>
</comment>
<name>A0ABT0DEM0_9HYPH</name>
<dbReference type="PANTHER" id="PTHR10742">
    <property type="entry name" value="FLAVIN MONOAMINE OXIDASE"/>
    <property type="match status" value="1"/>
</dbReference>
<comment type="catalytic activity">
    <reaction evidence="6">
        <text>L-tryptophan + O2 = indole-3-acetamide + CO2 + H2O</text>
        <dbReference type="Rhea" id="RHEA:16165"/>
        <dbReference type="ChEBI" id="CHEBI:15377"/>
        <dbReference type="ChEBI" id="CHEBI:15379"/>
        <dbReference type="ChEBI" id="CHEBI:16031"/>
        <dbReference type="ChEBI" id="CHEBI:16526"/>
        <dbReference type="ChEBI" id="CHEBI:57912"/>
        <dbReference type="EC" id="1.13.12.3"/>
    </reaction>
</comment>
<dbReference type="InterPro" id="IPR050281">
    <property type="entry name" value="Flavin_monoamine_oxidase"/>
</dbReference>
<evidence type="ECO:0000256" key="4">
    <source>
        <dbReference type="ARBA" id="ARBA00017871"/>
    </source>
</evidence>
<keyword evidence="5" id="KW-0073">Auxin biosynthesis</keyword>
<evidence type="ECO:0000256" key="6">
    <source>
        <dbReference type="ARBA" id="ARBA00047321"/>
    </source>
</evidence>
<dbReference type="InterPro" id="IPR036188">
    <property type="entry name" value="FAD/NAD-bd_sf"/>
</dbReference>
<sequence>MSQSLDVVVIGAGAAGLAAGARLHAAGLDVAVLEAAERIGGRAFTDTTSFSGIPWDQGCHWLHSASINTLRAAADALGRSYAVRGSRQARATHLGTRWADEAERLAVWNAIEVGYHDVKAAGEAGRDVAASAVMDTASPWYRMTRHWLALMSAAEPERLSTLDYVAYEDTGENYPVEAGYGALIAALARHTAPDLPITLGCPVRKLDWAGPGVVLETAKGRVEGKTAIVAVPTTVIAKGALAFAPALPAELAEAFAALPLGCAEKVAFQFDRDVFGLPAVSYADTIDLADPSRAPINFTLNPFGHPMAIGQLAGDNAARLVKEGPAAMVDFGLAALKDAFGADIARHVVQTATTAWIADPLIGGAYSCALPGLAHMRARLGQTLDDKVLFAGEAASPHFYSTAHGAHLTGLAAADAVLARLGRSAA</sequence>
<dbReference type="EC" id="1.13.12.3" evidence="3"/>
<dbReference type="Proteomes" id="UP001203284">
    <property type="component" value="Unassembled WGS sequence"/>
</dbReference>
<proteinExistence type="inferred from homology"/>
<evidence type="ECO:0000256" key="5">
    <source>
        <dbReference type="ARBA" id="ARBA00023070"/>
    </source>
</evidence>
<evidence type="ECO:0000256" key="1">
    <source>
        <dbReference type="ARBA" id="ARBA00004814"/>
    </source>
</evidence>
<keyword evidence="9" id="KW-1185">Reference proteome</keyword>
<dbReference type="InterPro" id="IPR002937">
    <property type="entry name" value="Amino_oxidase"/>
</dbReference>
<dbReference type="SUPFAM" id="SSF54373">
    <property type="entry name" value="FAD-linked reductases, C-terminal domain"/>
    <property type="match status" value="1"/>
</dbReference>
<dbReference type="SUPFAM" id="SSF51905">
    <property type="entry name" value="FAD/NAD(P)-binding domain"/>
    <property type="match status" value="1"/>
</dbReference>
<reference evidence="8 9" key="1">
    <citation type="submission" date="2022-04" db="EMBL/GenBank/DDBJ databases">
        <authorList>
            <person name="Grouzdev D.S."/>
            <person name="Pantiukh K.S."/>
            <person name="Krutkina M.S."/>
        </authorList>
    </citation>
    <scope>NUCLEOTIDE SEQUENCE [LARGE SCALE GENOMIC DNA]</scope>
    <source>
        <strain evidence="8 9">6x-1</strain>
    </source>
</reference>